<gene>
    <name evidence="12" type="ORF">IPF40_14450</name>
</gene>
<evidence type="ECO:0000256" key="5">
    <source>
        <dbReference type="ARBA" id="ARBA00022827"/>
    </source>
</evidence>
<dbReference type="EC" id="1.18.1.2" evidence="3"/>
<dbReference type="PANTHER" id="PTHR48467:SF1">
    <property type="entry name" value="GLUTAMATE SYNTHASE 1 [NADH], CHLOROPLASTIC-LIKE"/>
    <property type="match status" value="1"/>
</dbReference>
<name>A0A934X875_9MICO</name>
<evidence type="ECO:0000256" key="2">
    <source>
        <dbReference type="ARBA" id="ARBA00008312"/>
    </source>
</evidence>
<comment type="cofactor">
    <cofactor evidence="1 9">
        <name>FAD</name>
        <dbReference type="ChEBI" id="CHEBI:57692"/>
    </cofactor>
</comment>
<dbReference type="Gene3D" id="3.40.50.720">
    <property type="entry name" value="NAD(P)-binding Rossmann-like Domain"/>
    <property type="match status" value="1"/>
</dbReference>
<feature type="binding site" evidence="10">
    <location>
        <position position="363"/>
    </location>
    <ligand>
        <name>NADP(+)</name>
        <dbReference type="ChEBI" id="CHEBI:58349"/>
    </ligand>
</feature>
<dbReference type="PRINTS" id="PR00419">
    <property type="entry name" value="ADXRDTASE"/>
</dbReference>
<feature type="binding site" evidence="10">
    <location>
        <begin position="199"/>
        <end position="200"/>
    </location>
    <ligand>
        <name>NADP(+)</name>
        <dbReference type="ChEBI" id="CHEBI:58349"/>
    </ligand>
</feature>
<evidence type="ECO:0000256" key="7">
    <source>
        <dbReference type="ARBA" id="ARBA00023002"/>
    </source>
</evidence>
<evidence type="ECO:0000256" key="9">
    <source>
        <dbReference type="PIRSR" id="PIRSR000362-1"/>
    </source>
</evidence>
<feature type="binding site" evidence="9">
    <location>
        <position position="49"/>
    </location>
    <ligand>
        <name>FAD</name>
        <dbReference type="ChEBI" id="CHEBI:57692"/>
    </ligand>
</feature>
<keyword evidence="6 10" id="KW-0521">NADP</keyword>
<dbReference type="Proteomes" id="UP000718281">
    <property type="component" value="Unassembled WGS sequence"/>
</dbReference>
<organism evidence="12 13">
    <name type="scientific">Candidatus Phosphoribacter hodrii</name>
    <dbReference type="NCBI Taxonomy" id="2953743"/>
    <lineage>
        <taxon>Bacteria</taxon>
        <taxon>Bacillati</taxon>
        <taxon>Actinomycetota</taxon>
        <taxon>Actinomycetes</taxon>
        <taxon>Micrococcales</taxon>
        <taxon>Dermatophilaceae</taxon>
        <taxon>Candidatus Phosphoribacter</taxon>
    </lineage>
</organism>
<dbReference type="PANTHER" id="PTHR48467">
    <property type="entry name" value="GLUTAMATE SYNTHASE 1 [NADH], CHLOROPLASTIC-LIKE"/>
    <property type="match status" value="1"/>
</dbReference>
<protein>
    <recommendedName>
        <fullName evidence="3">ferredoxin--NADP(+) reductase</fullName>
        <ecNumber evidence="3">1.18.1.2</ecNumber>
    </recommendedName>
</protein>
<evidence type="ECO:0000256" key="6">
    <source>
        <dbReference type="ARBA" id="ARBA00022857"/>
    </source>
</evidence>
<dbReference type="Pfam" id="PF07992">
    <property type="entry name" value="Pyr_redox_2"/>
    <property type="match status" value="1"/>
</dbReference>
<dbReference type="GO" id="GO:0004324">
    <property type="term" value="F:ferredoxin-NADP+ reductase activity"/>
    <property type="evidence" value="ECO:0007669"/>
    <property type="project" value="UniProtKB-EC"/>
</dbReference>
<comment type="similarity">
    <text evidence="2">Belongs to the ferredoxin--NADP reductase type 1 family.</text>
</comment>
<keyword evidence="7" id="KW-0560">Oxidoreductase</keyword>
<dbReference type="PIRSF" id="PIRSF000362">
    <property type="entry name" value="FNR"/>
    <property type="match status" value="1"/>
</dbReference>
<feature type="binding site" evidence="9">
    <location>
        <position position="356"/>
    </location>
    <ligand>
        <name>FAD</name>
        <dbReference type="ChEBI" id="CHEBI:57692"/>
    </ligand>
</feature>
<evidence type="ECO:0000256" key="3">
    <source>
        <dbReference type="ARBA" id="ARBA00013223"/>
    </source>
</evidence>
<dbReference type="InterPro" id="IPR036188">
    <property type="entry name" value="FAD/NAD-bd_sf"/>
</dbReference>
<feature type="binding site" evidence="9">
    <location>
        <begin position="363"/>
        <end position="365"/>
    </location>
    <ligand>
        <name>FAD</name>
        <dbReference type="ChEBI" id="CHEBI:57692"/>
    </ligand>
</feature>
<evidence type="ECO:0000256" key="4">
    <source>
        <dbReference type="ARBA" id="ARBA00022630"/>
    </source>
</evidence>
<sequence>MGSADRDVTRVAIVGAGPSGLFAAQSLVGQSDLPVQVDLIDRLPTPYGLLRYGVAPDHTSIKSVANALARTFDSSGVRFIGNVELGRDISREQLLAAYDAVVYAAGAAEDAQLGVPGEDLAGSRSAREFVAWYSGHPDAPAQDLGGVRTAAVIGVGNVAVDVARVLAKTADSLEVTDMPPAVLAELHRHQADDIHVIARRGPQHAAFTTVELRELVHTPGLAVSVNEDAFDGIPDDLERRPKANVEILREAAAKVVENPRRRLHFWFWRKPIAIEGDGRVEALVLERTRLDETGKVVGTGETQRLETELVLRSIGYRSTALAGVPFDERAAVIPNVEGRIVGADGEVLPREYVVGWIKRGPTGVIGTNKSDASQTVRHLVADLVAARAGDGGAAGGVTGGVTGADRPDLLTALAEQGHEVISLDGWRAIDAAEIARGAALGRDRTKLDTWSGLLEAGRLDPA</sequence>
<dbReference type="EMBL" id="JADIXZ010000008">
    <property type="protein sequence ID" value="MBK6302174.1"/>
    <property type="molecule type" value="Genomic_DNA"/>
</dbReference>
<comment type="catalytic activity">
    <reaction evidence="8">
        <text>2 reduced [2Fe-2S]-[ferredoxin] + NADP(+) + H(+) = 2 oxidized [2Fe-2S]-[ferredoxin] + NADPH</text>
        <dbReference type="Rhea" id="RHEA:20125"/>
        <dbReference type="Rhea" id="RHEA-COMP:10000"/>
        <dbReference type="Rhea" id="RHEA-COMP:10001"/>
        <dbReference type="ChEBI" id="CHEBI:15378"/>
        <dbReference type="ChEBI" id="CHEBI:33737"/>
        <dbReference type="ChEBI" id="CHEBI:33738"/>
        <dbReference type="ChEBI" id="CHEBI:57783"/>
        <dbReference type="ChEBI" id="CHEBI:58349"/>
        <dbReference type="EC" id="1.18.1.2"/>
    </reaction>
</comment>
<keyword evidence="4" id="KW-0285">Flavoprotein</keyword>
<evidence type="ECO:0000259" key="11">
    <source>
        <dbReference type="Pfam" id="PF07992"/>
    </source>
</evidence>
<dbReference type="InterPro" id="IPR023753">
    <property type="entry name" value="FAD/NAD-binding_dom"/>
</dbReference>
<evidence type="ECO:0000313" key="13">
    <source>
        <dbReference type="Proteomes" id="UP000718281"/>
    </source>
</evidence>
<comment type="caution">
    <text evidence="12">The sequence shown here is derived from an EMBL/GenBank/DDBJ whole genome shotgun (WGS) entry which is preliminary data.</text>
</comment>
<keyword evidence="5 9" id="KW-0274">FAD</keyword>
<dbReference type="InterPro" id="IPR021163">
    <property type="entry name" value="Ferredox_Rdtase_adrenod"/>
</dbReference>
<feature type="binding site" evidence="9">
    <location>
        <position position="85"/>
    </location>
    <ligand>
        <name>FAD</name>
        <dbReference type="ChEBI" id="CHEBI:57692"/>
    </ligand>
</feature>
<proteinExistence type="inferred from homology"/>
<feature type="binding site" evidence="9">
    <location>
        <position position="19"/>
    </location>
    <ligand>
        <name>FAD</name>
        <dbReference type="ChEBI" id="CHEBI:57692"/>
    </ligand>
</feature>
<dbReference type="Gene3D" id="3.50.50.60">
    <property type="entry name" value="FAD/NAD(P)-binding domain"/>
    <property type="match status" value="1"/>
</dbReference>
<dbReference type="InterPro" id="IPR055275">
    <property type="entry name" value="Ferredox_Rdtase"/>
</dbReference>
<accession>A0A934X875</accession>
<evidence type="ECO:0000313" key="12">
    <source>
        <dbReference type="EMBL" id="MBK6302174.1"/>
    </source>
</evidence>
<evidence type="ECO:0000256" key="8">
    <source>
        <dbReference type="ARBA" id="ARBA00047776"/>
    </source>
</evidence>
<evidence type="ECO:0000256" key="1">
    <source>
        <dbReference type="ARBA" id="ARBA00001974"/>
    </source>
</evidence>
<reference evidence="12 13" key="1">
    <citation type="submission" date="2020-10" db="EMBL/GenBank/DDBJ databases">
        <title>Connecting structure to function with the recovery of over 1000 high-quality activated sludge metagenome-assembled genomes encoding full-length rRNA genes using long-read sequencing.</title>
        <authorList>
            <person name="Singleton C.M."/>
            <person name="Petriglieri F."/>
            <person name="Kristensen J.M."/>
            <person name="Kirkegaard R.H."/>
            <person name="Michaelsen T.Y."/>
            <person name="Andersen M.H."/>
            <person name="Karst S.M."/>
            <person name="Dueholm M.S."/>
            <person name="Nielsen P.H."/>
            <person name="Albertsen M."/>
        </authorList>
    </citation>
    <scope>NUCLEOTIDE SEQUENCE [LARGE SCALE GENOMIC DNA]</scope>
    <source>
        <strain evidence="12">AalE_18-Q3-R2-46_BAT3C.188</strain>
    </source>
</reference>
<feature type="domain" description="FAD/NAD(P)-binding" evidence="11">
    <location>
        <begin position="10"/>
        <end position="185"/>
    </location>
</feature>
<dbReference type="AlphaFoldDB" id="A0A934X875"/>
<evidence type="ECO:0000256" key="10">
    <source>
        <dbReference type="PIRSR" id="PIRSR000362-2"/>
    </source>
</evidence>
<feature type="binding site" evidence="10">
    <location>
        <position position="211"/>
    </location>
    <ligand>
        <name>NADP(+)</name>
        <dbReference type="ChEBI" id="CHEBI:58349"/>
    </ligand>
</feature>
<dbReference type="SUPFAM" id="SSF51971">
    <property type="entry name" value="Nucleotide-binding domain"/>
    <property type="match status" value="1"/>
</dbReference>